<evidence type="ECO:0000313" key="6">
    <source>
        <dbReference type="Proteomes" id="UP001164746"/>
    </source>
</evidence>
<protein>
    <submittedName>
        <fullName evidence="5">KELC-like protein</fullName>
    </submittedName>
</protein>
<name>A0ABY7EXD0_MYAAR</name>
<keyword evidence="6" id="KW-1185">Reference proteome</keyword>
<dbReference type="SUPFAM" id="SSF54695">
    <property type="entry name" value="POZ domain"/>
    <property type="match status" value="1"/>
</dbReference>
<evidence type="ECO:0000256" key="1">
    <source>
        <dbReference type="ARBA" id="ARBA00022441"/>
    </source>
</evidence>
<feature type="compositionally biased region" description="Acidic residues" evidence="3">
    <location>
        <begin position="239"/>
        <end position="252"/>
    </location>
</feature>
<feature type="domain" description="BACK" evidence="4">
    <location>
        <begin position="132"/>
        <end position="203"/>
    </location>
</feature>
<dbReference type="Pfam" id="PF07707">
    <property type="entry name" value="BACK"/>
    <property type="match status" value="1"/>
</dbReference>
<accession>A0ABY7EXD0</accession>
<keyword evidence="2" id="KW-0677">Repeat</keyword>
<evidence type="ECO:0000313" key="5">
    <source>
        <dbReference type="EMBL" id="WAR13486.1"/>
    </source>
</evidence>
<reference evidence="5" key="1">
    <citation type="submission" date="2022-11" db="EMBL/GenBank/DDBJ databases">
        <title>Centuries of genome instability and evolution in soft-shell clam transmissible cancer (bioRxiv).</title>
        <authorList>
            <person name="Hart S.F.M."/>
            <person name="Yonemitsu M.A."/>
            <person name="Giersch R.M."/>
            <person name="Beal B.F."/>
            <person name="Arriagada G."/>
            <person name="Davis B.W."/>
            <person name="Ostrander E.A."/>
            <person name="Goff S.P."/>
            <person name="Metzger M.J."/>
        </authorList>
    </citation>
    <scope>NUCLEOTIDE SEQUENCE</scope>
    <source>
        <strain evidence="5">MELC-2E11</strain>
        <tissue evidence="5">Siphon/mantle</tissue>
    </source>
</reference>
<evidence type="ECO:0000256" key="3">
    <source>
        <dbReference type="SAM" id="MobiDB-lite"/>
    </source>
</evidence>
<dbReference type="Proteomes" id="UP001164746">
    <property type="component" value="Chromosome 8"/>
</dbReference>
<organism evidence="5 6">
    <name type="scientific">Mya arenaria</name>
    <name type="common">Soft-shell clam</name>
    <dbReference type="NCBI Taxonomy" id="6604"/>
    <lineage>
        <taxon>Eukaryota</taxon>
        <taxon>Metazoa</taxon>
        <taxon>Spiralia</taxon>
        <taxon>Lophotrochozoa</taxon>
        <taxon>Mollusca</taxon>
        <taxon>Bivalvia</taxon>
        <taxon>Autobranchia</taxon>
        <taxon>Heteroconchia</taxon>
        <taxon>Euheterodonta</taxon>
        <taxon>Imparidentia</taxon>
        <taxon>Neoheterodontei</taxon>
        <taxon>Myida</taxon>
        <taxon>Myoidea</taxon>
        <taxon>Myidae</taxon>
        <taxon>Mya</taxon>
    </lineage>
</organism>
<dbReference type="EMBL" id="CP111019">
    <property type="protein sequence ID" value="WAR13486.1"/>
    <property type="molecule type" value="Genomic_DNA"/>
</dbReference>
<dbReference type="Gene3D" id="1.25.40.420">
    <property type="match status" value="1"/>
</dbReference>
<dbReference type="InterPro" id="IPR011705">
    <property type="entry name" value="BACK"/>
</dbReference>
<dbReference type="InterPro" id="IPR011333">
    <property type="entry name" value="SKP1/BTB/POZ_sf"/>
</dbReference>
<feature type="compositionally biased region" description="Basic residues" evidence="3">
    <location>
        <begin position="225"/>
        <end position="235"/>
    </location>
</feature>
<feature type="region of interest" description="Disordered" evidence="3">
    <location>
        <begin position="222"/>
        <end position="252"/>
    </location>
</feature>
<feature type="non-terminal residue" evidence="5">
    <location>
        <position position="252"/>
    </location>
</feature>
<keyword evidence="1" id="KW-0880">Kelch repeat</keyword>
<dbReference type="PANTHER" id="PTHR24412">
    <property type="entry name" value="KELCH PROTEIN"/>
    <property type="match status" value="1"/>
</dbReference>
<proteinExistence type="predicted"/>
<dbReference type="CDD" id="cd18186">
    <property type="entry name" value="BTB_POZ_ZBTB_KLHL-like"/>
    <property type="match status" value="1"/>
</dbReference>
<evidence type="ECO:0000259" key="4">
    <source>
        <dbReference type="Pfam" id="PF07707"/>
    </source>
</evidence>
<dbReference type="PANTHER" id="PTHR24412:SF272">
    <property type="entry name" value="KELCH-LIKE PROTEIN DIABLO"/>
    <property type="match status" value="1"/>
</dbReference>
<evidence type="ECO:0000256" key="2">
    <source>
        <dbReference type="ARBA" id="ARBA00022737"/>
    </source>
</evidence>
<dbReference type="Gene3D" id="3.30.710.10">
    <property type="entry name" value="Potassium Channel Kv1.1, Chain A"/>
    <property type="match status" value="1"/>
</dbReference>
<gene>
    <name evidence="5" type="ORF">MAR_027666</name>
</gene>
<sequence>MEYDDEEVRPASTRALLRQQVEEQSDLCDLVVKHGLWYRRYHACVLCASPFVQAMIRNNFDEKTNDVRTGIQCSPKLTMDNVSALINLAEFLLVPNLKAFCIEWIKEIDVSEDNVEKLLHLTSLFDFEMPQLTEYHRQHMTELFEGNQLLTITAETLVHILSDETLSFLTADITFGFLMKWVEHFPEQRKSKLVSGMQEIAIPSSKLKCHVECPHCVRIKQEKRSTRRSAEKRKRPDWSTDDDDSDDDVYVG</sequence>